<dbReference type="EMBL" id="BSDP01000001">
    <property type="protein sequence ID" value="GLI27118.1"/>
    <property type="molecule type" value="Genomic_DNA"/>
</dbReference>
<accession>A0A9W6CRD5</accession>
<protein>
    <submittedName>
        <fullName evidence="6">LacI family transcriptional regulator</fullName>
    </submittedName>
</protein>
<dbReference type="PROSITE" id="PS50932">
    <property type="entry name" value="HTH_LACI_2"/>
    <property type="match status" value="1"/>
</dbReference>
<dbReference type="SUPFAM" id="SSF53822">
    <property type="entry name" value="Periplasmic binding protein-like I"/>
    <property type="match status" value="1"/>
</dbReference>
<keyword evidence="3" id="KW-0804">Transcription</keyword>
<sequence length="359" mass="37934">MHDGSEIRETGSTPPAPVAAPADRAPTIHDVAHAAGVSSGTVSRYLNGHKWVGGASADAIRAAIEQTGYRRNRFARSLATGRSSTVVFLLTEPQDRLFGDPNYPILLREITTALADRGMTLVLMTASEDDERRRVMDFVRGGHINGVLLVSSHLDDPMTEQLAAAGVPTVSCGRPIGWESTIASVSADDRSGARVATEHLIGLGRRRIGVITGPLDIGGAIDRLDGYRDALEAAGLPFDPALVATGDWLNVSGREAMTRLLATAPEVDAVFASNDLMASGAMTALRIAGRVVPDEVAVVGFDDSGLAATTDPPLTTMRQPFAEISREMVRLLAERVPGEAPAVSLPAHLIVRDSTAAHR</sequence>
<dbReference type="InterPro" id="IPR028082">
    <property type="entry name" value="Peripla_BP_I"/>
</dbReference>
<dbReference type="InterPro" id="IPR046335">
    <property type="entry name" value="LacI/GalR-like_sensor"/>
</dbReference>
<dbReference type="PROSITE" id="PS00356">
    <property type="entry name" value="HTH_LACI_1"/>
    <property type="match status" value="1"/>
</dbReference>
<comment type="caution">
    <text evidence="6">The sequence shown here is derived from an EMBL/GenBank/DDBJ whole genome shotgun (WGS) entry which is preliminary data.</text>
</comment>
<dbReference type="InterPro" id="IPR010982">
    <property type="entry name" value="Lambda_DNA-bd_dom_sf"/>
</dbReference>
<dbReference type="SUPFAM" id="SSF47413">
    <property type="entry name" value="lambda repressor-like DNA-binding domains"/>
    <property type="match status" value="1"/>
</dbReference>
<evidence type="ECO:0000313" key="6">
    <source>
        <dbReference type="EMBL" id="GLI27118.1"/>
    </source>
</evidence>
<reference evidence="6" key="1">
    <citation type="submission" date="2022-12" db="EMBL/GenBank/DDBJ databases">
        <title>Reference genome sequencing for broad-spectrum identification of bacterial and archaeal isolates by mass spectrometry.</title>
        <authorList>
            <person name="Sekiguchi Y."/>
            <person name="Tourlousse D.M."/>
        </authorList>
    </citation>
    <scope>NUCLEOTIDE SEQUENCE</scope>
    <source>
        <strain evidence="6">14</strain>
    </source>
</reference>
<proteinExistence type="predicted"/>
<dbReference type="Pfam" id="PF00356">
    <property type="entry name" value="LacI"/>
    <property type="match status" value="1"/>
</dbReference>
<dbReference type="Gene3D" id="3.40.50.2300">
    <property type="match status" value="2"/>
</dbReference>
<evidence type="ECO:0000256" key="1">
    <source>
        <dbReference type="ARBA" id="ARBA00023015"/>
    </source>
</evidence>
<dbReference type="Pfam" id="PF13377">
    <property type="entry name" value="Peripla_BP_3"/>
    <property type="match status" value="1"/>
</dbReference>
<evidence type="ECO:0000256" key="2">
    <source>
        <dbReference type="ARBA" id="ARBA00023125"/>
    </source>
</evidence>
<dbReference type="RefSeq" id="WP_281883379.1">
    <property type="nucleotide sequence ID" value="NZ_BSDP01000001.1"/>
</dbReference>
<dbReference type="Gene3D" id="1.10.260.40">
    <property type="entry name" value="lambda repressor-like DNA-binding domains"/>
    <property type="match status" value="1"/>
</dbReference>
<dbReference type="AlphaFoldDB" id="A0A9W6CRD5"/>
<dbReference type="GO" id="GO:0000976">
    <property type="term" value="F:transcription cis-regulatory region binding"/>
    <property type="evidence" value="ECO:0007669"/>
    <property type="project" value="TreeGrafter"/>
</dbReference>
<feature type="region of interest" description="Disordered" evidence="4">
    <location>
        <begin position="1"/>
        <end position="22"/>
    </location>
</feature>
<dbReference type="InterPro" id="IPR000843">
    <property type="entry name" value="HTH_LacI"/>
</dbReference>
<evidence type="ECO:0000313" key="7">
    <source>
        <dbReference type="Proteomes" id="UP001144396"/>
    </source>
</evidence>
<feature type="domain" description="HTH lacI-type" evidence="5">
    <location>
        <begin position="26"/>
        <end position="80"/>
    </location>
</feature>
<dbReference type="PANTHER" id="PTHR30146">
    <property type="entry name" value="LACI-RELATED TRANSCRIPTIONAL REPRESSOR"/>
    <property type="match status" value="1"/>
</dbReference>
<dbReference type="PANTHER" id="PTHR30146:SF109">
    <property type="entry name" value="HTH-TYPE TRANSCRIPTIONAL REGULATOR GALS"/>
    <property type="match status" value="1"/>
</dbReference>
<evidence type="ECO:0000256" key="3">
    <source>
        <dbReference type="ARBA" id="ARBA00023163"/>
    </source>
</evidence>
<keyword evidence="1" id="KW-0805">Transcription regulation</keyword>
<dbReference type="GO" id="GO:0003700">
    <property type="term" value="F:DNA-binding transcription factor activity"/>
    <property type="evidence" value="ECO:0007669"/>
    <property type="project" value="TreeGrafter"/>
</dbReference>
<dbReference type="Proteomes" id="UP001144396">
    <property type="component" value="Unassembled WGS sequence"/>
</dbReference>
<organism evidence="6 7">
    <name type="scientific">Agromyces rhizosphaerae</name>
    <dbReference type="NCBI Taxonomy" id="88374"/>
    <lineage>
        <taxon>Bacteria</taxon>
        <taxon>Bacillati</taxon>
        <taxon>Actinomycetota</taxon>
        <taxon>Actinomycetes</taxon>
        <taxon>Micrococcales</taxon>
        <taxon>Microbacteriaceae</taxon>
        <taxon>Agromyces</taxon>
    </lineage>
</organism>
<dbReference type="CDD" id="cd06267">
    <property type="entry name" value="PBP1_LacI_sugar_binding-like"/>
    <property type="match status" value="1"/>
</dbReference>
<keyword evidence="2" id="KW-0238">DNA-binding</keyword>
<name>A0A9W6CRD5_9MICO</name>
<evidence type="ECO:0000256" key="4">
    <source>
        <dbReference type="SAM" id="MobiDB-lite"/>
    </source>
</evidence>
<dbReference type="SMART" id="SM00354">
    <property type="entry name" value="HTH_LACI"/>
    <property type="match status" value="1"/>
</dbReference>
<evidence type="ECO:0000259" key="5">
    <source>
        <dbReference type="PROSITE" id="PS50932"/>
    </source>
</evidence>
<dbReference type="CDD" id="cd01392">
    <property type="entry name" value="HTH_LacI"/>
    <property type="match status" value="1"/>
</dbReference>
<gene>
    <name evidence="6" type="ORF">ARHIZOSPH14_13600</name>
</gene>
<keyword evidence="7" id="KW-1185">Reference proteome</keyword>